<feature type="transmembrane region" description="Helical" evidence="8">
    <location>
        <begin position="677"/>
        <end position="697"/>
    </location>
</feature>
<feature type="transmembrane region" description="Helical" evidence="8">
    <location>
        <begin position="428"/>
        <end position="454"/>
    </location>
</feature>
<dbReference type="FunCoup" id="A0A1S3JN52">
    <property type="interactions" value="47"/>
</dbReference>
<name>A0A1S3JN52_LINAN</name>
<evidence type="ECO:0000259" key="10">
    <source>
        <dbReference type="Pfam" id="PF13967"/>
    </source>
</evidence>
<dbReference type="Proteomes" id="UP000085678">
    <property type="component" value="Unplaced"/>
</dbReference>
<organism evidence="12 13">
    <name type="scientific">Lingula anatina</name>
    <name type="common">Brachiopod</name>
    <name type="synonym">Lingula unguis</name>
    <dbReference type="NCBI Taxonomy" id="7574"/>
    <lineage>
        <taxon>Eukaryota</taxon>
        <taxon>Metazoa</taxon>
        <taxon>Spiralia</taxon>
        <taxon>Lophotrochozoa</taxon>
        <taxon>Brachiopoda</taxon>
        <taxon>Linguliformea</taxon>
        <taxon>Lingulata</taxon>
        <taxon>Lingulida</taxon>
        <taxon>Linguloidea</taxon>
        <taxon>Lingulidae</taxon>
        <taxon>Lingula</taxon>
    </lineage>
</organism>
<feature type="transmembrane region" description="Helical" evidence="8">
    <location>
        <begin position="518"/>
        <end position="541"/>
    </location>
</feature>
<evidence type="ECO:0000313" key="13">
    <source>
        <dbReference type="RefSeq" id="XP_013411384.1"/>
    </source>
</evidence>
<dbReference type="RefSeq" id="XP_013411384.1">
    <property type="nucleotide sequence ID" value="XM_013555930.1"/>
</dbReference>
<dbReference type="Pfam" id="PF02714">
    <property type="entry name" value="RSN1_7TM"/>
    <property type="match status" value="1"/>
</dbReference>
<feature type="domain" description="CSC1/OSCA1-like cytosolic" evidence="11">
    <location>
        <begin position="242"/>
        <end position="422"/>
    </location>
</feature>
<dbReference type="InterPro" id="IPR045122">
    <property type="entry name" value="Csc1-like"/>
</dbReference>
<accession>A0A1S3JN52</accession>
<feature type="domain" description="CSC1/OSCA1-like N-terminal transmembrane" evidence="10">
    <location>
        <begin position="46"/>
        <end position="225"/>
    </location>
</feature>
<keyword evidence="4 8" id="KW-0812">Transmembrane</keyword>
<evidence type="ECO:0000313" key="12">
    <source>
        <dbReference type="Proteomes" id="UP000085678"/>
    </source>
</evidence>
<evidence type="ECO:0000256" key="1">
    <source>
        <dbReference type="ARBA" id="ARBA00004141"/>
    </source>
</evidence>
<evidence type="ECO:0000256" key="6">
    <source>
        <dbReference type="ARBA" id="ARBA00023136"/>
    </source>
</evidence>
<evidence type="ECO:0000256" key="3">
    <source>
        <dbReference type="ARBA" id="ARBA00022448"/>
    </source>
</evidence>
<dbReference type="KEGG" id="lak:106174385"/>
<dbReference type="InterPro" id="IPR003864">
    <property type="entry name" value="CSC1/OSCA1-like_7TM"/>
</dbReference>
<dbReference type="Pfam" id="PF14703">
    <property type="entry name" value="PHM7_cyt"/>
    <property type="match status" value="1"/>
</dbReference>
<keyword evidence="5 8" id="KW-1133">Transmembrane helix</keyword>
<dbReference type="GeneID" id="106174385"/>
<dbReference type="AlphaFoldDB" id="A0A1S3JN52"/>
<feature type="transmembrane region" description="Helical" evidence="8">
    <location>
        <begin position="207"/>
        <end position="225"/>
    </location>
</feature>
<feature type="transmembrane region" description="Helical" evidence="8">
    <location>
        <begin position="703"/>
        <end position="722"/>
    </location>
</feature>
<evidence type="ECO:0000259" key="9">
    <source>
        <dbReference type="Pfam" id="PF02714"/>
    </source>
</evidence>
<reference evidence="13" key="1">
    <citation type="submission" date="2025-08" db="UniProtKB">
        <authorList>
            <consortium name="RefSeq"/>
        </authorList>
    </citation>
    <scope>IDENTIFICATION</scope>
    <source>
        <tissue evidence="13">Gonads</tissue>
    </source>
</reference>
<comment type="subcellular location">
    <subcellularLocation>
        <location evidence="1">Membrane</location>
        <topology evidence="1">Multi-pass membrane protein</topology>
    </subcellularLocation>
</comment>
<dbReference type="Pfam" id="PF13967">
    <property type="entry name" value="RSN1_TM"/>
    <property type="match status" value="1"/>
</dbReference>
<dbReference type="PANTHER" id="PTHR13018">
    <property type="entry name" value="PROBABLE MEMBRANE PROTEIN DUF221-RELATED"/>
    <property type="match status" value="1"/>
</dbReference>
<evidence type="ECO:0000256" key="7">
    <source>
        <dbReference type="SAM" id="MobiDB-lite"/>
    </source>
</evidence>
<keyword evidence="6 8" id="KW-0472">Membrane</keyword>
<dbReference type="PANTHER" id="PTHR13018:SF5">
    <property type="entry name" value="RE44586P"/>
    <property type="match status" value="1"/>
</dbReference>
<feature type="transmembrane region" description="Helical" evidence="8">
    <location>
        <begin position="47"/>
        <end position="64"/>
    </location>
</feature>
<dbReference type="GO" id="GO:0005227">
    <property type="term" value="F:calcium-activated cation channel activity"/>
    <property type="evidence" value="ECO:0007669"/>
    <property type="project" value="InterPro"/>
</dbReference>
<feature type="region of interest" description="Disordered" evidence="7">
    <location>
        <begin position="748"/>
        <end position="817"/>
    </location>
</feature>
<dbReference type="InterPro" id="IPR027815">
    <property type="entry name" value="CSC1/OSCA1-like_cyt"/>
</dbReference>
<comment type="similarity">
    <text evidence="2">Belongs to the CSC1 (TC 1.A.17) family.</text>
</comment>
<keyword evidence="3" id="KW-0813">Transport</keyword>
<feature type="domain" description="CSC1/OSCA1-like 7TM region" evidence="9">
    <location>
        <begin position="434"/>
        <end position="690"/>
    </location>
</feature>
<dbReference type="InterPro" id="IPR032880">
    <property type="entry name" value="CSC1/OSCA1-like_N"/>
</dbReference>
<feature type="transmembrane region" description="Helical" evidence="8">
    <location>
        <begin position="474"/>
        <end position="497"/>
    </location>
</feature>
<keyword evidence="12" id="KW-1185">Reference proteome</keyword>
<dbReference type="InParanoid" id="A0A1S3JN52"/>
<evidence type="ECO:0000256" key="8">
    <source>
        <dbReference type="SAM" id="Phobius"/>
    </source>
</evidence>
<dbReference type="OrthoDB" id="1689567at2759"/>
<gene>
    <name evidence="13" type="primary">LOC106174385</name>
</gene>
<evidence type="ECO:0000259" key="11">
    <source>
        <dbReference type="Pfam" id="PF14703"/>
    </source>
</evidence>
<protein>
    <submittedName>
        <fullName evidence="13">CSC1-like protein 2 isoform X1</fullName>
    </submittedName>
</protein>
<dbReference type="GO" id="GO:0005886">
    <property type="term" value="C:plasma membrane"/>
    <property type="evidence" value="ECO:0007669"/>
    <property type="project" value="TreeGrafter"/>
</dbReference>
<feature type="transmembrane region" description="Helical" evidence="8">
    <location>
        <begin position="621"/>
        <end position="651"/>
    </location>
</feature>
<evidence type="ECO:0000256" key="2">
    <source>
        <dbReference type="ARBA" id="ARBA00007779"/>
    </source>
</evidence>
<feature type="transmembrane region" description="Helical" evidence="8">
    <location>
        <begin position="161"/>
        <end position="181"/>
    </location>
</feature>
<evidence type="ECO:0000256" key="5">
    <source>
        <dbReference type="ARBA" id="ARBA00022989"/>
    </source>
</evidence>
<evidence type="ECO:0000256" key="4">
    <source>
        <dbReference type="ARBA" id="ARBA00022692"/>
    </source>
</evidence>
<dbReference type="STRING" id="7574.A0A1S3JN52"/>
<feature type="compositionally biased region" description="Polar residues" evidence="7">
    <location>
        <begin position="778"/>
        <end position="802"/>
    </location>
</feature>
<sequence>MSVPQLHSTDVVAANLTCDRYYSWDEFHNKTKLITIYGGYEGIPENLLINFIVWLLLLILFAILRKKAWDYGRIALVSRRAERRSLNDSRYNVWTSLFYGDHDEKSVNAALGSVESLDKHIDHHDTGFCSWLPAFFKIKDSHILHKCGPDAVQYLSFQRYLLVYLALICVLSVAVILPVNFQGDQEQDQQQFGHTTISNLKLDSTTLWVHAVFSVVFIGLAVYFMRHFSSSLSFEEDDEATRTLMISHIPLDKCFKNTLQQHFQEAYPEFTVQDIQFAYNISDLINKDNSRKKAHEARVFSENELKTTGQRPTMVPYKCGRVCCCCHSCGCEEVDAIEFYSRRERELTNQVEVEKATSFQKALGIAFVTFENEYMAQRVCVDFRTSCKGSHNPHPSSLGRDLALEDWNVSYAPGPDNIYWENLSLDPWVWWIKCIVINGVLIILLFFLSTPSILMAALDNINFKKALEDLHSPILVQFLPTLILWSFSALLPWLVYYSDQFVGHWTRTAEHHTVMRKIFIFLILMVLVLPSLGLTSIKAFFEYTVSNQTKEIRWECIFLPDNGAFFVNYVITSALIGTGLELMRFPELSLFVIKLLCARSHAEQASVRRSVLWEFQFGQNYAWMLTIFAVTMTYSIPCPLIVPFGLLYLVLKYAVDRYNIYFAYAPSKINKNIHTSAINFVLIAVVLLQCNILFFTVIRTDPIQGISGFSAITLFIIMLMFIGRLSFGWFKQFTPVYYRTLDGESGTGRISTTSDQPFIPSVLRDDRKQPPSSPDALNPNSHNDNQAAATTLGNSYGATENSHTTRHRDTGDIFAPE</sequence>
<proteinExistence type="inferred from homology"/>